<proteinExistence type="predicted"/>
<reference evidence="1" key="1">
    <citation type="submission" date="2024-05" db="EMBL/GenBank/DDBJ databases">
        <authorList>
            <person name="Yang L."/>
            <person name="Pan L."/>
        </authorList>
    </citation>
    <scope>NUCLEOTIDE SEQUENCE</scope>
    <source>
        <strain evidence="1">FCG-7</strain>
    </source>
</reference>
<organism evidence="1">
    <name type="scientific">Chitinibacter mangrovi</name>
    <dbReference type="NCBI Taxonomy" id="3153927"/>
    <lineage>
        <taxon>Bacteria</taxon>
        <taxon>Pseudomonadati</taxon>
        <taxon>Pseudomonadota</taxon>
        <taxon>Betaproteobacteria</taxon>
        <taxon>Neisseriales</taxon>
        <taxon>Chitinibacteraceae</taxon>
        <taxon>Chitinibacter</taxon>
    </lineage>
</organism>
<dbReference type="AlphaFoldDB" id="A0AAU7FDH1"/>
<dbReference type="KEGG" id="cmav:ABHF33_07720"/>
<dbReference type="RefSeq" id="WP_348946416.1">
    <property type="nucleotide sequence ID" value="NZ_CP157355.1"/>
</dbReference>
<name>A0AAU7FDH1_9NEIS</name>
<gene>
    <name evidence="1" type="ORF">ABHF33_07720</name>
</gene>
<accession>A0AAU7FDH1</accession>
<sequence>MMIARWSIDVRFGHKAEAVALMQQWLREIGSQIGWTADKVRLLTGSVGANESLLVSELQVADLAELNAAWDKLGQIAAHQAWGKALEPHIVSGTPRWEIFRVL</sequence>
<evidence type="ECO:0000313" key="1">
    <source>
        <dbReference type="EMBL" id="XBM02142.1"/>
    </source>
</evidence>
<protein>
    <submittedName>
        <fullName evidence="1">Uncharacterized protein</fullName>
    </submittedName>
</protein>
<dbReference type="EMBL" id="CP157355">
    <property type="protein sequence ID" value="XBM02142.1"/>
    <property type="molecule type" value="Genomic_DNA"/>
</dbReference>